<sequence length="67" mass="7365">MLHQENSLPGKYRVNACCPGLNRTNFCSYDDRAGLDEEGTTEAIRLATLGNDGEFGTFSNKDGPIPW</sequence>
<accession>A0ABR3P5D3</accession>
<dbReference type="EMBL" id="JBFMKM010000014">
    <property type="protein sequence ID" value="KAL1297973.1"/>
    <property type="molecule type" value="Genomic_DNA"/>
</dbReference>
<reference evidence="1 2" key="1">
    <citation type="submission" date="2024-07" db="EMBL/GenBank/DDBJ databases">
        <title>Draft sequence of the Neodothiora populina.</title>
        <authorList>
            <person name="Drown D.D."/>
            <person name="Schuette U.S."/>
            <person name="Buechlein A.B."/>
            <person name="Rusch D.R."/>
            <person name="Winton L.W."/>
            <person name="Adams G.A."/>
        </authorList>
    </citation>
    <scope>NUCLEOTIDE SEQUENCE [LARGE SCALE GENOMIC DNA]</scope>
    <source>
        <strain evidence="1 2">CPC 39397</strain>
    </source>
</reference>
<name>A0ABR3P5D3_9PEZI</name>
<protein>
    <submittedName>
        <fullName evidence="1">Uncharacterized protein</fullName>
    </submittedName>
</protein>
<evidence type="ECO:0000313" key="1">
    <source>
        <dbReference type="EMBL" id="KAL1297973.1"/>
    </source>
</evidence>
<evidence type="ECO:0000313" key="2">
    <source>
        <dbReference type="Proteomes" id="UP001562354"/>
    </source>
</evidence>
<organism evidence="1 2">
    <name type="scientific">Neodothiora populina</name>
    <dbReference type="NCBI Taxonomy" id="2781224"/>
    <lineage>
        <taxon>Eukaryota</taxon>
        <taxon>Fungi</taxon>
        <taxon>Dikarya</taxon>
        <taxon>Ascomycota</taxon>
        <taxon>Pezizomycotina</taxon>
        <taxon>Dothideomycetes</taxon>
        <taxon>Dothideomycetidae</taxon>
        <taxon>Dothideales</taxon>
        <taxon>Dothioraceae</taxon>
        <taxon>Neodothiora</taxon>
    </lineage>
</organism>
<proteinExistence type="predicted"/>
<dbReference type="Proteomes" id="UP001562354">
    <property type="component" value="Unassembled WGS sequence"/>
</dbReference>
<keyword evidence="2" id="KW-1185">Reference proteome</keyword>
<dbReference type="GeneID" id="95980180"/>
<comment type="caution">
    <text evidence="1">The sequence shown here is derived from an EMBL/GenBank/DDBJ whole genome shotgun (WGS) entry which is preliminary data.</text>
</comment>
<gene>
    <name evidence="1" type="ORF">AAFC00_006481</name>
</gene>
<dbReference type="RefSeq" id="XP_069197655.1">
    <property type="nucleotide sequence ID" value="XM_069348334.1"/>
</dbReference>